<gene>
    <name evidence="2" type="ORF">Cabys_1830</name>
    <name evidence="3" type="ORF">Calab_2962</name>
</gene>
<reference evidence="3 4" key="1">
    <citation type="submission" date="2011-09" db="EMBL/GenBank/DDBJ databases">
        <title>The permanent draft genome of Caldithrix abyssi DSM 13497.</title>
        <authorList>
            <consortium name="US DOE Joint Genome Institute (JGI-PGF)"/>
            <person name="Lucas S."/>
            <person name="Han J."/>
            <person name="Lapidus A."/>
            <person name="Bruce D."/>
            <person name="Goodwin L."/>
            <person name="Pitluck S."/>
            <person name="Peters L."/>
            <person name="Kyrpides N."/>
            <person name="Mavromatis K."/>
            <person name="Ivanova N."/>
            <person name="Mikhailova N."/>
            <person name="Chertkov O."/>
            <person name="Detter J.C."/>
            <person name="Tapia R."/>
            <person name="Han C."/>
            <person name="Land M."/>
            <person name="Hauser L."/>
            <person name="Markowitz V."/>
            <person name="Cheng J.-F."/>
            <person name="Hugenholtz P."/>
            <person name="Woyke T."/>
            <person name="Wu D."/>
            <person name="Spring S."/>
            <person name="Brambilla E."/>
            <person name="Klenk H.-P."/>
            <person name="Eisen J.A."/>
        </authorList>
    </citation>
    <scope>NUCLEOTIDE SEQUENCE [LARGE SCALE GENOMIC DNA]</scope>
    <source>
        <strain evidence="3 4">DSM 13497</strain>
    </source>
</reference>
<evidence type="ECO:0000313" key="2">
    <source>
        <dbReference type="EMBL" id="APF18579.1"/>
    </source>
</evidence>
<dbReference type="AlphaFoldDB" id="H1XSM1"/>
<keyword evidence="4" id="KW-1185">Reference proteome</keyword>
<evidence type="ECO:0000313" key="4">
    <source>
        <dbReference type="Proteomes" id="UP000004671"/>
    </source>
</evidence>
<keyword evidence="3" id="KW-0413">Isomerase</keyword>
<organism evidence="3 4">
    <name type="scientific">Caldithrix abyssi DSM 13497</name>
    <dbReference type="NCBI Taxonomy" id="880073"/>
    <lineage>
        <taxon>Bacteria</taxon>
        <taxon>Pseudomonadati</taxon>
        <taxon>Calditrichota</taxon>
        <taxon>Calditrichia</taxon>
        <taxon>Calditrichales</taxon>
        <taxon>Calditrichaceae</taxon>
        <taxon>Caldithrix</taxon>
    </lineage>
</organism>
<dbReference type="PROSITE" id="PS51257">
    <property type="entry name" value="PROKAR_LIPOPROTEIN"/>
    <property type="match status" value="1"/>
</dbReference>
<dbReference type="Proteomes" id="UP000183868">
    <property type="component" value="Chromosome"/>
</dbReference>
<dbReference type="InterPro" id="IPR000297">
    <property type="entry name" value="PPIase_PpiC"/>
</dbReference>
<dbReference type="InterPro" id="IPR027304">
    <property type="entry name" value="Trigger_fact/SurA_dom_sf"/>
</dbReference>
<dbReference type="Proteomes" id="UP000004671">
    <property type="component" value="Chromosome"/>
</dbReference>
<proteinExistence type="predicted"/>
<dbReference type="PaxDb" id="880073-Calab_2962"/>
<dbReference type="PANTHER" id="PTHR47245:SF2">
    <property type="entry name" value="PEPTIDYL-PROLYL CIS-TRANS ISOMERASE HP_0175-RELATED"/>
    <property type="match status" value="1"/>
</dbReference>
<dbReference type="eggNOG" id="COG0760">
    <property type="taxonomic scope" value="Bacteria"/>
</dbReference>
<dbReference type="STRING" id="880073.Cabys_1830"/>
<dbReference type="Pfam" id="PF13145">
    <property type="entry name" value="Rotamase_2"/>
    <property type="match status" value="1"/>
</dbReference>
<sequence length="462" mass="53836">MKNMLVGLLIIIVLFGCQKKEELPVVARVDGKEITLQEFELSYQFNPFLSRIKQPDSAKKALLKSLIAEKLIALKGQTEQKQIADLLEAYKREAIIEAFWKEVIEPRVKIDEKELREAYFRSKTKKIVQYLLFTDAQEAERAAKLLNEGMSFEELAQLRGFDSQTILSDTIEFNGTLPAIEDQVFKMKPGEISQPVQEGFYYFILKVTGERIDLFTSENDFNARLYSLRKKLKRRKMQEAMAEYLAHNVPSPPYQISKEKIKKTLQMVENAIMAEQDKLQKNEGLTADIYNSLQRMESSLLNEPIVTFYDGQTWTIRQLLKRMAFASYPLRMENRGLFRKSFLLALRNVLDDQVILNEAKKRNLQNSLYVKQQVAMWRDYLLFKKGLAQILRGKSLFDPQPVYQYLNQTASQYTIQVNTTLLETLKIKKTDMAVLKQHFPGRIAVPVFPLLTKYRLTYERMD</sequence>
<protein>
    <submittedName>
        <fullName evidence="2">PPIC-type PPIASE domain-containing protein</fullName>
    </submittedName>
    <submittedName>
        <fullName evidence="3">PpiC-type peptidyl-prolyl cis-trans isomerase</fullName>
    </submittedName>
</protein>
<dbReference type="InterPro" id="IPR046357">
    <property type="entry name" value="PPIase_dom_sf"/>
</dbReference>
<dbReference type="EMBL" id="CP018099">
    <property type="protein sequence ID" value="APF18579.1"/>
    <property type="molecule type" value="Genomic_DNA"/>
</dbReference>
<dbReference type="SUPFAM" id="SSF109998">
    <property type="entry name" value="Triger factor/SurA peptide-binding domain-like"/>
    <property type="match status" value="1"/>
</dbReference>
<evidence type="ECO:0000313" key="3">
    <source>
        <dbReference type="EMBL" id="EHO42569.1"/>
    </source>
</evidence>
<evidence type="ECO:0000313" key="5">
    <source>
        <dbReference type="Proteomes" id="UP000183868"/>
    </source>
</evidence>
<dbReference type="HOGENOM" id="CLU_591455_0_0_0"/>
<dbReference type="EMBL" id="CM001402">
    <property type="protein sequence ID" value="EHO42569.1"/>
    <property type="molecule type" value="Genomic_DNA"/>
</dbReference>
<dbReference type="SUPFAM" id="SSF54534">
    <property type="entry name" value="FKBP-like"/>
    <property type="match status" value="1"/>
</dbReference>
<dbReference type="GO" id="GO:0003755">
    <property type="term" value="F:peptidyl-prolyl cis-trans isomerase activity"/>
    <property type="evidence" value="ECO:0007669"/>
    <property type="project" value="InterPro"/>
</dbReference>
<dbReference type="KEGG" id="caby:Cabys_1830"/>
<dbReference type="Gene3D" id="1.10.8.1040">
    <property type="match status" value="1"/>
</dbReference>
<dbReference type="OrthoDB" id="530022at2"/>
<dbReference type="Gene3D" id="3.10.50.40">
    <property type="match status" value="1"/>
</dbReference>
<name>H1XSM1_CALAY</name>
<reference evidence="2 5" key="2">
    <citation type="submission" date="2016-11" db="EMBL/GenBank/DDBJ databases">
        <title>Genomic analysis of Caldithrix abyssi and proposal of a novel bacterial phylum Caldithrichaeota.</title>
        <authorList>
            <person name="Kublanov I."/>
            <person name="Sigalova O."/>
            <person name="Gavrilov S."/>
            <person name="Lebedinsky A."/>
            <person name="Ivanova N."/>
            <person name="Daum C."/>
            <person name="Reddy T."/>
            <person name="Klenk H.P."/>
            <person name="Goker M."/>
            <person name="Reva O."/>
            <person name="Miroshnichenko M."/>
            <person name="Kyprides N."/>
            <person name="Woyke T."/>
            <person name="Gelfand M."/>
        </authorList>
    </citation>
    <scope>NUCLEOTIDE SEQUENCE [LARGE SCALE GENOMIC DNA]</scope>
    <source>
        <strain evidence="2 5">LF13</strain>
    </source>
</reference>
<dbReference type="InterPro" id="IPR050245">
    <property type="entry name" value="PrsA_foldase"/>
</dbReference>
<dbReference type="PANTHER" id="PTHR47245">
    <property type="entry name" value="PEPTIDYLPROLYL ISOMERASE"/>
    <property type="match status" value="1"/>
</dbReference>
<feature type="domain" description="PpiC" evidence="1">
    <location>
        <begin position="112"/>
        <end position="209"/>
    </location>
</feature>
<evidence type="ECO:0000259" key="1">
    <source>
        <dbReference type="Pfam" id="PF13145"/>
    </source>
</evidence>
<accession>H1XSM1</accession>